<evidence type="ECO:0000313" key="1">
    <source>
        <dbReference type="EMBL" id="SDK94774.1"/>
    </source>
</evidence>
<name>A0A1G9G290_9ACTN</name>
<keyword evidence="2" id="KW-1185">Reference proteome</keyword>
<dbReference type="Proteomes" id="UP000198662">
    <property type="component" value="Unassembled WGS sequence"/>
</dbReference>
<reference evidence="2" key="1">
    <citation type="submission" date="2016-10" db="EMBL/GenBank/DDBJ databases">
        <authorList>
            <person name="Varghese N."/>
            <person name="Submissions S."/>
        </authorList>
    </citation>
    <scope>NUCLEOTIDE SEQUENCE [LARGE SCALE GENOMIC DNA]</scope>
    <source>
        <strain evidence="2">CGMCC 4.3147</strain>
    </source>
</reference>
<dbReference type="AlphaFoldDB" id="A0A1G9G290"/>
<protein>
    <submittedName>
        <fullName evidence="1">Uncharacterized protein</fullName>
    </submittedName>
</protein>
<gene>
    <name evidence="1" type="ORF">SAMN05216298_2169</name>
</gene>
<dbReference type="RefSeq" id="WP_091047491.1">
    <property type="nucleotide sequence ID" value="NZ_FNGF01000002.1"/>
</dbReference>
<sequence>MHTRRDLGELLAARELVEQWAQAYWQAGHDDTPAWDAVLNGENVAAARERWLGTVAAVDGLDRAVFFGRMANELLEANQALGRADALVERSGRTYEAGIEVGEARHRRQVAQDEFLSAAKPRVGGGTAAVAAA</sequence>
<organism evidence="1 2">
    <name type="scientific">Glycomyces sambucus</name>
    <dbReference type="NCBI Taxonomy" id="380244"/>
    <lineage>
        <taxon>Bacteria</taxon>
        <taxon>Bacillati</taxon>
        <taxon>Actinomycetota</taxon>
        <taxon>Actinomycetes</taxon>
        <taxon>Glycomycetales</taxon>
        <taxon>Glycomycetaceae</taxon>
        <taxon>Glycomyces</taxon>
    </lineage>
</organism>
<evidence type="ECO:0000313" key="2">
    <source>
        <dbReference type="Proteomes" id="UP000198662"/>
    </source>
</evidence>
<proteinExistence type="predicted"/>
<accession>A0A1G9G290</accession>
<dbReference type="EMBL" id="FNGF01000002">
    <property type="protein sequence ID" value="SDK94774.1"/>
    <property type="molecule type" value="Genomic_DNA"/>
</dbReference>